<evidence type="ECO:0000313" key="2">
    <source>
        <dbReference type="EMBL" id="KAF5378097.1"/>
    </source>
</evidence>
<evidence type="ECO:0000313" key="3">
    <source>
        <dbReference type="Proteomes" id="UP000565441"/>
    </source>
</evidence>
<feature type="region of interest" description="Disordered" evidence="1">
    <location>
        <begin position="233"/>
        <end position="420"/>
    </location>
</feature>
<accession>A0A8H5M273</accession>
<sequence length="420" mass="45044">MLRKHVPDLDLLESPLISANPFGSILGVVPGSALAERIFNDPQSWGTEDDDEDDPEDFKGAMAWLADEVGKYDGDELGLSPVDRDVDIMLKPFTERFKLVTTSGSDKDARWEGVLQEDSLKPRLLPLFEHTSLDLSLNLDLRLSKIWDSGGNMFHSFPSPLSPAKEPSMTLKPPSATDHTRLAVPPALDLASVESGLSPIMSPATVTSTSTTWSILEWYGVHPGTPRMSARASLLNHYPPTPSQPIPPVPPVPQIPTSLLRTPSSPSANATVVSPPSLPQPPRKATPPTPESTPLRRLPVIPDPMRNTPSPTPTPAATPPRVKLPERTPRESATLPPPTIAASEPFYPSPNATPVRSGSLSYRSPPLGPRPRSSAGSAKQRQGSGRVSPSPVTIALAPVPTRARARKLTPSPSLRLGMPA</sequence>
<feature type="compositionally biased region" description="Low complexity" evidence="1">
    <location>
        <begin position="255"/>
        <end position="267"/>
    </location>
</feature>
<feature type="compositionally biased region" description="Pro residues" evidence="1">
    <location>
        <begin position="239"/>
        <end position="254"/>
    </location>
</feature>
<gene>
    <name evidence="2" type="ORF">D9615_007636</name>
</gene>
<dbReference type="OrthoDB" id="3002189at2759"/>
<dbReference type="Proteomes" id="UP000565441">
    <property type="component" value="Unassembled WGS sequence"/>
</dbReference>
<name>A0A8H5M273_9AGAR</name>
<evidence type="ECO:0000256" key="1">
    <source>
        <dbReference type="SAM" id="MobiDB-lite"/>
    </source>
</evidence>
<organism evidence="2 3">
    <name type="scientific">Tricholomella constricta</name>
    <dbReference type="NCBI Taxonomy" id="117010"/>
    <lineage>
        <taxon>Eukaryota</taxon>
        <taxon>Fungi</taxon>
        <taxon>Dikarya</taxon>
        <taxon>Basidiomycota</taxon>
        <taxon>Agaricomycotina</taxon>
        <taxon>Agaricomycetes</taxon>
        <taxon>Agaricomycetidae</taxon>
        <taxon>Agaricales</taxon>
        <taxon>Tricholomatineae</taxon>
        <taxon>Lyophyllaceae</taxon>
        <taxon>Tricholomella</taxon>
    </lineage>
</organism>
<dbReference type="EMBL" id="JAACJP010000021">
    <property type="protein sequence ID" value="KAF5378097.1"/>
    <property type="molecule type" value="Genomic_DNA"/>
</dbReference>
<protein>
    <submittedName>
        <fullName evidence="2">Uncharacterized protein</fullName>
    </submittedName>
</protein>
<reference evidence="2 3" key="1">
    <citation type="journal article" date="2020" name="ISME J.">
        <title>Uncovering the hidden diversity of litter-decomposition mechanisms in mushroom-forming fungi.</title>
        <authorList>
            <person name="Floudas D."/>
            <person name="Bentzer J."/>
            <person name="Ahren D."/>
            <person name="Johansson T."/>
            <person name="Persson P."/>
            <person name="Tunlid A."/>
        </authorList>
    </citation>
    <scope>NUCLEOTIDE SEQUENCE [LARGE SCALE GENOMIC DNA]</scope>
    <source>
        <strain evidence="2 3">CBS 661.87</strain>
    </source>
</reference>
<dbReference type="AlphaFoldDB" id="A0A8H5M273"/>
<feature type="compositionally biased region" description="Polar residues" evidence="1">
    <location>
        <begin position="379"/>
        <end position="391"/>
    </location>
</feature>
<feature type="compositionally biased region" description="Low complexity" evidence="1">
    <location>
        <begin position="356"/>
        <end position="377"/>
    </location>
</feature>
<keyword evidence="3" id="KW-1185">Reference proteome</keyword>
<proteinExistence type="predicted"/>
<feature type="compositionally biased region" description="Pro residues" evidence="1">
    <location>
        <begin position="276"/>
        <end position="291"/>
    </location>
</feature>
<comment type="caution">
    <text evidence="2">The sequence shown here is derived from an EMBL/GenBank/DDBJ whole genome shotgun (WGS) entry which is preliminary data.</text>
</comment>